<evidence type="ECO:0000313" key="2">
    <source>
        <dbReference type="EMBL" id="PXV93304.1"/>
    </source>
</evidence>
<gene>
    <name evidence="2" type="ORF">C8E03_10271</name>
    <name evidence="3" type="ORF">CG710_006960</name>
</gene>
<evidence type="ECO:0000256" key="1">
    <source>
        <dbReference type="SAM" id="Phobius"/>
    </source>
</evidence>
<feature type="transmembrane region" description="Helical" evidence="1">
    <location>
        <begin position="71"/>
        <end position="89"/>
    </location>
</feature>
<reference evidence="3 4" key="1">
    <citation type="journal article" date="2017" name="Genome Announc.">
        <title>Draft Genome Sequence of a Sporulating and Motile Strain of Lachnotalea glycerini Isolated from Water in Quebec City, Canada.</title>
        <authorList>
            <person name="Maheux A.F."/>
            <person name="Boudreau D.K."/>
            <person name="Berube E."/>
            <person name="Boissinot M."/>
            <person name="Raymond F."/>
            <person name="Brodeur S."/>
            <person name="Corbeil J."/>
            <person name="Isabel S."/>
            <person name="Omar R.F."/>
            <person name="Bergeron M.G."/>
        </authorList>
    </citation>
    <scope>NUCLEOTIDE SEQUENCE [LARGE SCALE GENOMIC DNA]</scope>
    <source>
        <strain evidence="3 4">CCRI-19302</strain>
    </source>
</reference>
<evidence type="ECO:0000313" key="5">
    <source>
        <dbReference type="Proteomes" id="UP000247523"/>
    </source>
</evidence>
<dbReference type="EMBL" id="QICS01000002">
    <property type="protein sequence ID" value="PXV93304.1"/>
    <property type="molecule type" value="Genomic_DNA"/>
</dbReference>
<evidence type="ECO:0000313" key="3">
    <source>
        <dbReference type="EMBL" id="RDY31879.1"/>
    </source>
</evidence>
<dbReference type="Proteomes" id="UP000216411">
    <property type="component" value="Unassembled WGS sequence"/>
</dbReference>
<dbReference type="Proteomes" id="UP000247523">
    <property type="component" value="Unassembled WGS sequence"/>
</dbReference>
<keyword evidence="4" id="KW-1185">Reference proteome</keyword>
<keyword evidence="1" id="KW-0812">Transmembrane</keyword>
<reference evidence="2 5" key="2">
    <citation type="submission" date="2018-05" db="EMBL/GenBank/DDBJ databases">
        <title>Genomic Encyclopedia of Type Strains, Phase IV (KMG-IV): sequencing the most valuable type-strain genomes for metagenomic binning, comparative biology and taxonomic classification.</title>
        <authorList>
            <person name="Goeker M."/>
        </authorList>
    </citation>
    <scope>NUCLEOTIDE SEQUENCE [LARGE SCALE GENOMIC DNA]</scope>
    <source>
        <strain evidence="2 5">DSM 28816</strain>
    </source>
</reference>
<keyword evidence="1" id="KW-1133">Transmembrane helix</keyword>
<accession>A0A255IIY6</accession>
<protein>
    <submittedName>
        <fullName evidence="2">Uncharacterized protein</fullName>
    </submittedName>
</protein>
<organism evidence="2 5">
    <name type="scientific">Lachnotalea glycerini</name>
    <dbReference type="NCBI Taxonomy" id="1763509"/>
    <lineage>
        <taxon>Bacteria</taxon>
        <taxon>Bacillati</taxon>
        <taxon>Bacillota</taxon>
        <taxon>Clostridia</taxon>
        <taxon>Lachnospirales</taxon>
        <taxon>Lachnospiraceae</taxon>
        <taxon>Lachnotalea</taxon>
    </lineage>
</organism>
<dbReference type="RefSeq" id="WP_094377281.1">
    <property type="nucleotide sequence ID" value="NZ_NOKA02000008.1"/>
</dbReference>
<dbReference type="EMBL" id="NOKA02000008">
    <property type="protein sequence ID" value="RDY31879.1"/>
    <property type="molecule type" value="Genomic_DNA"/>
</dbReference>
<comment type="caution">
    <text evidence="2">The sequence shown here is derived from an EMBL/GenBank/DDBJ whole genome shotgun (WGS) entry which is preliminary data.</text>
</comment>
<reference evidence="3" key="3">
    <citation type="submission" date="2018-07" db="EMBL/GenBank/DDBJ databases">
        <authorList>
            <person name="Quirk P.G."/>
            <person name="Krulwich T.A."/>
        </authorList>
    </citation>
    <scope>NUCLEOTIDE SEQUENCE</scope>
    <source>
        <strain evidence="3">CCRI-19302</strain>
    </source>
</reference>
<name>A0A255IIY6_9FIRM</name>
<evidence type="ECO:0000313" key="4">
    <source>
        <dbReference type="Proteomes" id="UP000216411"/>
    </source>
</evidence>
<dbReference type="AlphaFoldDB" id="A0A255IIY6"/>
<proteinExistence type="predicted"/>
<sequence>MSEVINCKPRKLKTKYKRSQVRKRLQRKKIDIIVRQYENDGQAKTVIVKKISFLAKTMEIAANTFFQLGRFFIWAGICLLITIGLNTLLNNQLREQMIQMFCKLMER</sequence>
<keyword evidence="1" id="KW-0472">Membrane</keyword>